<dbReference type="AlphaFoldDB" id="A0A6J4LP94"/>
<evidence type="ECO:0000313" key="1">
    <source>
        <dbReference type="EMBL" id="CAA9338559.1"/>
    </source>
</evidence>
<sequence length="43" mass="4783">MPESDGVHIRLRGIHAVDTSTRQPVDLGDLPGVSILVLMRHRH</sequence>
<proteinExistence type="predicted"/>
<name>A0A6J4LP94_9ACTN</name>
<dbReference type="EMBL" id="CADCUD010000120">
    <property type="protein sequence ID" value="CAA9338559.1"/>
    <property type="molecule type" value="Genomic_DNA"/>
</dbReference>
<gene>
    <name evidence="1" type="ORF">AVDCRST_MAG46-1843</name>
</gene>
<accession>A0A6J4LP94</accession>
<organism evidence="1">
    <name type="scientific">uncultured Nocardioidaceae bacterium</name>
    <dbReference type="NCBI Taxonomy" id="253824"/>
    <lineage>
        <taxon>Bacteria</taxon>
        <taxon>Bacillati</taxon>
        <taxon>Actinomycetota</taxon>
        <taxon>Actinomycetes</taxon>
        <taxon>Propionibacteriales</taxon>
        <taxon>Nocardioidaceae</taxon>
        <taxon>environmental samples</taxon>
    </lineage>
</organism>
<protein>
    <submittedName>
        <fullName evidence="1">Uncharacterized protein</fullName>
    </submittedName>
</protein>
<reference evidence="1" key="1">
    <citation type="submission" date="2020-02" db="EMBL/GenBank/DDBJ databases">
        <authorList>
            <person name="Meier V. D."/>
        </authorList>
    </citation>
    <scope>NUCLEOTIDE SEQUENCE</scope>
    <source>
        <strain evidence="1">AVDCRST_MAG46</strain>
    </source>
</reference>